<dbReference type="Pfam" id="PF00440">
    <property type="entry name" value="TetR_N"/>
    <property type="match status" value="1"/>
</dbReference>
<comment type="caution">
    <text evidence="4">The sequence shown here is derived from an EMBL/GenBank/DDBJ whole genome shotgun (WGS) entry which is preliminary data.</text>
</comment>
<accession>A0A9W6S1T7</accession>
<protein>
    <submittedName>
        <fullName evidence="4">DNA-binding transcriptional regulator</fullName>
    </submittedName>
</protein>
<dbReference type="InterPro" id="IPR041583">
    <property type="entry name" value="TetR_C_31"/>
</dbReference>
<name>A0A9W6S1T7_9ACTN</name>
<dbReference type="RefSeq" id="WP_285575634.1">
    <property type="nucleotide sequence ID" value="NZ_BSTK01000007.1"/>
</dbReference>
<keyword evidence="5" id="KW-1185">Reference proteome</keyword>
<dbReference type="AlphaFoldDB" id="A0A9W6S1T7"/>
<keyword evidence="1 2" id="KW-0238">DNA-binding</keyword>
<evidence type="ECO:0000256" key="1">
    <source>
        <dbReference type="ARBA" id="ARBA00023125"/>
    </source>
</evidence>
<gene>
    <name evidence="4" type="ORF">Airi02_048950</name>
</gene>
<dbReference type="GO" id="GO:0003677">
    <property type="term" value="F:DNA binding"/>
    <property type="evidence" value="ECO:0007669"/>
    <property type="project" value="UniProtKB-UniRule"/>
</dbReference>
<dbReference type="PROSITE" id="PS50977">
    <property type="entry name" value="HTH_TETR_2"/>
    <property type="match status" value="1"/>
</dbReference>
<feature type="domain" description="HTH tetR-type" evidence="3">
    <location>
        <begin position="8"/>
        <end position="68"/>
    </location>
</feature>
<reference evidence="4" key="1">
    <citation type="submission" date="2023-03" db="EMBL/GenBank/DDBJ databases">
        <title>Actinoallomurus iriomotensis NBRC 103684.</title>
        <authorList>
            <person name="Ichikawa N."/>
            <person name="Sato H."/>
            <person name="Tonouchi N."/>
        </authorList>
    </citation>
    <scope>NUCLEOTIDE SEQUENCE</scope>
    <source>
        <strain evidence="4">NBRC 103684</strain>
    </source>
</reference>
<dbReference type="EMBL" id="BSTK01000007">
    <property type="protein sequence ID" value="GLY86966.1"/>
    <property type="molecule type" value="Genomic_DNA"/>
</dbReference>
<organism evidence="4 5">
    <name type="scientific">Actinoallomurus iriomotensis</name>
    <dbReference type="NCBI Taxonomy" id="478107"/>
    <lineage>
        <taxon>Bacteria</taxon>
        <taxon>Bacillati</taxon>
        <taxon>Actinomycetota</taxon>
        <taxon>Actinomycetes</taxon>
        <taxon>Streptosporangiales</taxon>
        <taxon>Thermomonosporaceae</taxon>
        <taxon>Actinoallomurus</taxon>
    </lineage>
</organism>
<dbReference type="Pfam" id="PF17940">
    <property type="entry name" value="TetR_C_31"/>
    <property type="match status" value="1"/>
</dbReference>
<evidence type="ECO:0000256" key="2">
    <source>
        <dbReference type="PROSITE-ProRule" id="PRU00335"/>
    </source>
</evidence>
<proteinExistence type="predicted"/>
<dbReference type="InterPro" id="IPR009057">
    <property type="entry name" value="Homeodomain-like_sf"/>
</dbReference>
<evidence type="ECO:0000259" key="3">
    <source>
        <dbReference type="PROSITE" id="PS50977"/>
    </source>
</evidence>
<sequence>MTGRRDPEGRRRAIIEAACALIPEVGVAGLTHRAVAARAGVPLGATTYYFATLDDLSRAALAHAARSAADGLRAWRQALRAGDDVAATVAALTEEYLADRDRALTETELYLAAVRRPELRPLARAWFDGLVDLLGEYADPGAAKAAAFLIDGALLRALSDQRPLDTAGLATALRAVLRAAA</sequence>
<evidence type="ECO:0000313" key="5">
    <source>
        <dbReference type="Proteomes" id="UP001165074"/>
    </source>
</evidence>
<dbReference type="Gene3D" id="1.10.357.10">
    <property type="entry name" value="Tetracycline Repressor, domain 2"/>
    <property type="match status" value="1"/>
</dbReference>
<dbReference type="Proteomes" id="UP001165074">
    <property type="component" value="Unassembled WGS sequence"/>
</dbReference>
<feature type="DNA-binding region" description="H-T-H motif" evidence="2">
    <location>
        <begin position="31"/>
        <end position="50"/>
    </location>
</feature>
<dbReference type="SUPFAM" id="SSF46689">
    <property type="entry name" value="Homeodomain-like"/>
    <property type="match status" value="1"/>
</dbReference>
<evidence type="ECO:0000313" key="4">
    <source>
        <dbReference type="EMBL" id="GLY86966.1"/>
    </source>
</evidence>
<dbReference type="InterPro" id="IPR001647">
    <property type="entry name" value="HTH_TetR"/>
</dbReference>